<organism evidence="9 10">
    <name type="scientific">Wansuia hejianensis</name>
    <dbReference type="NCBI Taxonomy" id="2763667"/>
    <lineage>
        <taxon>Bacteria</taxon>
        <taxon>Bacillati</taxon>
        <taxon>Bacillota</taxon>
        <taxon>Clostridia</taxon>
        <taxon>Lachnospirales</taxon>
        <taxon>Lachnospiraceae</taxon>
        <taxon>Wansuia</taxon>
    </lineage>
</organism>
<keyword evidence="7 8" id="KW-0472">Membrane</keyword>
<protein>
    <submittedName>
        <fullName evidence="9">AI-2E family transporter</fullName>
    </submittedName>
</protein>
<dbReference type="RefSeq" id="WP_249323511.1">
    <property type="nucleotide sequence ID" value="NZ_JACRTK010000002.1"/>
</dbReference>
<dbReference type="Proteomes" id="UP000601522">
    <property type="component" value="Unassembled WGS sequence"/>
</dbReference>
<dbReference type="PANTHER" id="PTHR21716:SF53">
    <property type="entry name" value="PERMEASE PERM-RELATED"/>
    <property type="match status" value="1"/>
</dbReference>
<feature type="transmembrane region" description="Helical" evidence="8">
    <location>
        <begin position="320"/>
        <end position="342"/>
    </location>
</feature>
<feature type="transmembrane region" description="Helical" evidence="8">
    <location>
        <begin position="72"/>
        <end position="96"/>
    </location>
</feature>
<sequence>MLYWAPDLITKAIWILLTTLMFLIIYYLINIGNRFVPEDNKIKINNRTIIIGLIILIIIYTMYILFKKYDFLSDIFFTIILSIIIAYALNPVINYLEKKKIKRLDGVLIVYLSILGIIIILSFLVIPKSGKELKRLMANLPDYFEQMSKMIDNIYTRYYSTLGGLPPMFQGIEAVVMENIVKLENIIADGMKNFVGGIINAASKVVSIVLTPILTLYFLVDKDYFKEKIEKLIPLKYRKDILYLASTIDFSLSKFIKGRLLMSLYVGIATSIMLFILGIEFPVVIGFITGLFDIVPYIGPFVGYLPAVFFAAVSKPIKAVWVSILFVIIQWVENNILAPKIIGENMGMHPMIILLSIIIGGGIFGVFGMIISVPFVAIVKIIFLFILEKRKDIIKDER</sequence>
<evidence type="ECO:0000256" key="6">
    <source>
        <dbReference type="ARBA" id="ARBA00022989"/>
    </source>
</evidence>
<evidence type="ECO:0000256" key="5">
    <source>
        <dbReference type="ARBA" id="ARBA00022692"/>
    </source>
</evidence>
<dbReference type="GO" id="GO:0055085">
    <property type="term" value="P:transmembrane transport"/>
    <property type="evidence" value="ECO:0007669"/>
    <property type="project" value="TreeGrafter"/>
</dbReference>
<feature type="transmembrane region" description="Helical" evidence="8">
    <location>
        <begin position="264"/>
        <end position="288"/>
    </location>
</feature>
<dbReference type="GO" id="GO:0005886">
    <property type="term" value="C:plasma membrane"/>
    <property type="evidence" value="ECO:0007669"/>
    <property type="project" value="UniProtKB-SubCell"/>
</dbReference>
<feature type="transmembrane region" description="Helical" evidence="8">
    <location>
        <begin position="49"/>
        <end position="66"/>
    </location>
</feature>
<evidence type="ECO:0000256" key="1">
    <source>
        <dbReference type="ARBA" id="ARBA00004651"/>
    </source>
</evidence>
<keyword evidence="6 8" id="KW-1133">Transmembrane helix</keyword>
<feature type="transmembrane region" description="Helical" evidence="8">
    <location>
        <begin position="12"/>
        <end position="29"/>
    </location>
</feature>
<keyword evidence="3" id="KW-0813">Transport</keyword>
<comment type="subcellular location">
    <subcellularLocation>
        <location evidence="1">Cell membrane</location>
        <topology evidence="1">Multi-pass membrane protein</topology>
    </subcellularLocation>
</comment>
<evidence type="ECO:0000256" key="4">
    <source>
        <dbReference type="ARBA" id="ARBA00022475"/>
    </source>
</evidence>
<dbReference type="InterPro" id="IPR002549">
    <property type="entry name" value="AI-2E-like"/>
</dbReference>
<name>A0A926F2D2_9FIRM</name>
<feature type="transmembrane region" description="Helical" evidence="8">
    <location>
        <begin position="108"/>
        <end position="126"/>
    </location>
</feature>
<reference evidence="9 10" key="1">
    <citation type="submission" date="2020-08" db="EMBL/GenBank/DDBJ databases">
        <title>Genome public.</title>
        <authorList>
            <person name="Liu C."/>
            <person name="Sun Q."/>
        </authorList>
    </citation>
    <scope>NUCLEOTIDE SEQUENCE [LARGE SCALE GENOMIC DNA]</scope>
    <source>
        <strain evidence="9 10">NSJ-26</strain>
    </source>
</reference>
<evidence type="ECO:0000256" key="7">
    <source>
        <dbReference type="ARBA" id="ARBA00023136"/>
    </source>
</evidence>
<gene>
    <name evidence="9" type="ORF">H8689_05950</name>
</gene>
<dbReference type="EMBL" id="JACRTK010000002">
    <property type="protein sequence ID" value="MBC8590674.1"/>
    <property type="molecule type" value="Genomic_DNA"/>
</dbReference>
<evidence type="ECO:0000313" key="9">
    <source>
        <dbReference type="EMBL" id="MBC8590674.1"/>
    </source>
</evidence>
<dbReference type="Pfam" id="PF01594">
    <property type="entry name" value="AI-2E_transport"/>
    <property type="match status" value="1"/>
</dbReference>
<evidence type="ECO:0000256" key="2">
    <source>
        <dbReference type="ARBA" id="ARBA00009773"/>
    </source>
</evidence>
<feature type="transmembrane region" description="Helical" evidence="8">
    <location>
        <begin position="198"/>
        <end position="220"/>
    </location>
</feature>
<feature type="transmembrane region" description="Helical" evidence="8">
    <location>
        <begin position="354"/>
        <end position="387"/>
    </location>
</feature>
<keyword evidence="4" id="KW-1003">Cell membrane</keyword>
<evidence type="ECO:0000256" key="3">
    <source>
        <dbReference type="ARBA" id="ARBA00022448"/>
    </source>
</evidence>
<proteinExistence type="inferred from homology"/>
<evidence type="ECO:0000256" key="8">
    <source>
        <dbReference type="SAM" id="Phobius"/>
    </source>
</evidence>
<comment type="similarity">
    <text evidence="2">Belongs to the autoinducer-2 exporter (AI-2E) (TC 2.A.86) family.</text>
</comment>
<comment type="caution">
    <text evidence="9">The sequence shown here is derived from an EMBL/GenBank/DDBJ whole genome shotgun (WGS) entry which is preliminary data.</text>
</comment>
<feature type="transmembrane region" description="Helical" evidence="8">
    <location>
        <begin position="294"/>
        <end position="313"/>
    </location>
</feature>
<dbReference type="PANTHER" id="PTHR21716">
    <property type="entry name" value="TRANSMEMBRANE PROTEIN"/>
    <property type="match status" value="1"/>
</dbReference>
<accession>A0A926F2D2</accession>
<dbReference type="AlphaFoldDB" id="A0A926F2D2"/>
<evidence type="ECO:0000313" key="10">
    <source>
        <dbReference type="Proteomes" id="UP000601522"/>
    </source>
</evidence>
<keyword evidence="10" id="KW-1185">Reference proteome</keyword>
<keyword evidence="5 8" id="KW-0812">Transmembrane</keyword>